<protein>
    <submittedName>
        <fullName evidence="3">Periplasmic metalloprotease M23B family protein</fullName>
    </submittedName>
</protein>
<keyword evidence="1" id="KW-0732">Signal</keyword>
<dbReference type="CDD" id="cd12797">
    <property type="entry name" value="M23_peptidase"/>
    <property type="match status" value="1"/>
</dbReference>
<keyword evidence="4" id="KW-1185">Reference proteome</keyword>
<keyword evidence="3" id="KW-0482">Metalloprotease</keyword>
<name>A0AA37WYB1_9GAMM</name>
<dbReference type="RefSeq" id="WP_095498168.1">
    <property type="nucleotide sequence ID" value="NZ_BSPO01000003.1"/>
</dbReference>
<dbReference type="FunFam" id="2.70.70.10:FF:000019">
    <property type="entry name" value="M23 family peptidase"/>
    <property type="match status" value="1"/>
</dbReference>
<sequence length="278" mass="30501">MNKWIVGLVALCTNASVFAETLLQGEMIQGALVRGQTTPNSVVHLDDQQLQVSEQGYFVFGFDRDSKSNHQLVIEHPDGEVETIALDVESRDYQKQVIEGIAQRIMQPSEEDIARASDNAQMVHQARNQFSDRNDYRADFQWPALGRISGVYGSQRIYNGVPGRPHFGVDVANPTGSPVVAPANGVVTVADADMFYSGGTIIIDHGYGVSSSYLHLSKLSVEVGEEVSAGDKIGEIGATGRVTGPHLDWRLNWFQLRLDPQLIVPPMKQAIAEAKKQQ</sequence>
<evidence type="ECO:0000256" key="1">
    <source>
        <dbReference type="SAM" id="SignalP"/>
    </source>
</evidence>
<organism evidence="3 4">
    <name type="scientific">Paraferrimonas haliotis</name>
    <dbReference type="NCBI Taxonomy" id="2013866"/>
    <lineage>
        <taxon>Bacteria</taxon>
        <taxon>Pseudomonadati</taxon>
        <taxon>Pseudomonadota</taxon>
        <taxon>Gammaproteobacteria</taxon>
        <taxon>Alteromonadales</taxon>
        <taxon>Ferrimonadaceae</taxon>
        <taxon>Paraferrimonas</taxon>
    </lineage>
</organism>
<feature type="signal peptide" evidence="1">
    <location>
        <begin position="1"/>
        <end position="19"/>
    </location>
</feature>
<keyword evidence="3" id="KW-0378">Hydrolase</keyword>
<dbReference type="Proteomes" id="UP001157439">
    <property type="component" value="Unassembled WGS sequence"/>
</dbReference>
<dbReference type="Gene3D" id="2.70.70.10">
    <property type="entry name" value="Glucose Permease (Domain IIA)"/>
    <property type="match status" value="1"/>
</dbReference>
<gene>
    <name evidence="3" type="ORF">GCM10007894_23260</name>
</gene>
<dbReference type="InterPro" id="IPR011055">
    <property type="entry name" value="Dup_hybrid_motif"/>
</dbReference>
<reference evidence="3 4" key="1">
    <citation type="journal article" date="2014" name="Int. J. Syst. Evol. Microbiol.">
        <title>Complete genome sequence of Corynebacterium casei LMG S-19264T (=DSM 44701T), isolated from a smear-ripened cheese.</title>
        <authorList>
            <consortium name="US DOE Joint Genome Institute (JGI-PGF)"/>
            <person name="Walter F."/>
            <person name="Albersmeier A."/>
            <person name="Kalinowski J."/>
            <person name="Ruckert C."/>
        </authorList>
    </citation>
    <scope>NUCLEOTIDE SEQUENCE [LARGE SCALE GENOMIC DNA]</scope>
    <source>
        <strain evidence="3 4">NBRC 112785</strain>
    </source>
</reference>
<comment type="caution">
    <text evidence="3">The sequence shown here is derived from an EMBL/GenBank/DDBJ whole genome shotgun (WGS) entry which is preliminary data.</text>
</comment>
<feature type="chain" id="PRO_5041338668" evidence="1">
    <location>
        <begin position="20"/>
        <end position="278"/>
    </location>
</feature>
<evidence type="ECO:0000259" key="2">
    <source>
        <dbReference type="Pfam" id="PF01551"/>
    </source>
</evidence>
<dbReference type="GO" id="GO:0004222">
    <property type="term" value="F:metalloendopeptidase activity"/>
    <property type="evidence" value="ECO:0007669"/>
    <property type="project" value="TreeGrafter"/>
</dbReference>
<dbReference type="Pfam" id="PF01551">
    <property type="entry name" value="Peptidase_M23"/>
    <property type="match status" value="1"/>
</dbReference>
<dbReference type="PANTHER" id="PTHR21666:SF285">
    <property type="entry name" value="M23 FAMILY METALLOPEPTIDASE"/>
    <property type="match status" value="1"/>
</dbReference>
<dbReference type="InterPro" id="IPR016047">
    <property type="entry name" value="M23ase_b-sheet_dom"/>
</dbReference>
<dbReference type="InterPro" id="IPR050570">
    <property type="entry name" value="Cell_wall_metabolism_enzyme"/>
</dbReference>
<dbReference type="AlphaFoldDB" id="A0AA37WYB1"/>
<feature type="domain" description="M23ase beta-sheet core" evidence="2">
    <location>
        <begin position="165"/>
        <end position="260"/>
    </location>
</feature>
<evidence type="ECO:0000313" key="3">
    <source>
        <dbReference type="EMBL" id="GLS84349.1"/>
    </source>
</evidence>
<dbReference type="PANTHER" id="PTHR21666">
    <property type="entry name" value="PEPTIDASE-RELATED"/>
    <property type="match status" value="1"/>
</dbReference>
<proteinExistence type="predicted"/>
<evidence type="ECO:0000313" key="4">
    <source>
        <dbReference type="Proteomes" id="UP001157439"/>
    </source>
</evidence>
<dbReference type="EMBL" id="BSPO01000003">
    <property type="protein sequence ID" value="GLS84349.1"/>
    <property type="molecule type" value="Genomic_DNA"/>
</dbReference>
<accession>A0AA37WYB1</accession>
<dbReference type="SUPFAM" id="SSF51261">
    <property type="entry name" value="Duplicated hybrid motif"/>
    <property type="match status" value="1"/>
</dbReference>
<keyword evidence="3" id="KW-0645">Protease</keyword>